<evidence type="ECO:0000313" key="3">
    <source>
        <dbReference type="EMBL" id="KAH7062534.1"/>
    </source>
</evidence>
<comment type="caution">
    <text evidence="3">The sequence shown here is derived from an EMBL/GenBank/DDBJ whole genome shotgun (WGS) entry which is preliminary data.</text>
</comment>
<feature type="region of interest" description="Disordered" evidence="2">
    <location>
        <begin position="136"/>
        <end position="158"/>
    </location>
</feature>
<dbReference type="EMBL" id="JAGTJR010000003">
    <property type="protein sequence ID" value="KAH7062534.1"/>
    <property type="molecule type" value="Genomic_DNA"/>
</dbReference>
<dbReference type="Proteomes" id="UP000774617">
    <property type="component" value="Unassembled WGS sequence"/>
</dbReference>
<organism evidence="3 4">
    <name type="scientific">Macrophomina phaseolina</name>
    <dbReference type="NCBI Taxonomy" id="35725"/>
    <lineage>
        <taxon>Eukaryota</taxon>
        <taxon>Fungi</taxon>
        <taxon>Dikarya</taxon>
        <taxon>Ascomycota</taxon>
        <taxon>Pezizomycotina</taxon>
        <taxon>Dothideomycetes</taxon>
        <taxon>Dothideomycetes incertae sedis</taxon>
        <taxon>Botryosphaeriales</taxon>
        <taxon>Botryosphaeriaceae</taxon>
        <taxon>Macrophomina</taxon>
    </lineage>
</organism>
<evidence type="ECO:0000313" key="4">
    <source>
        <dbReference type="Proteomes" id="UP000774617"/>
    </source>
</evidence>
<name>A0ABQ8GQR9_9PEZI</name>
<evidence type="ECO:0000256" key="2">
    <source>
        <dbReference type="SAM" id="MobiDB-lite"/>
    </source>
</evidence>
<keyword evidence="4" id="KW-1185">Reference proteome</keyword>
<sequence>MSDNIIAYPAIPGLNLSDQFPAWVHTVIQVWGHDFMKWFPRGHAPATLDIHKFPDDVKECIVALSNQSGSKGREIALSYVKKAIKDRNNVGGQSNFPCAEDLKKALRDYFAHEAKQAAATTTHVPAPVVAAPAPKTFHLPMHGTRRPRAESDASVEPNPQRARLALDTAKIQADVDNYFSKYTDAEAKAIQLQVKIDKLEGEVADLRLQLQELKLVQFTVPDPPAAATNAHVPSATLSQQLAHLAVVKSKDGEIAEKEAAMARMVADHNRASGAIQSLHLALRDLLMTKEGIISEERLEEQMQDISELEEAGMMSAGTMDAICALLGGIHHREERAEEEAVARCERAREESIRSYISLEHADEVDAEQEPDESDREGQDYGADSEEEEEEEEEDDDDDDNVTSNGDHDMVAKFRSIFSDFDF</sequence>
<gene>
    <name evidence="3" type="ORF">B0J12DRAFT_736068</name>
</gene>
<reference evidence="3 4" key="1">
    <citation type="journal article" date="2021" name="Nat. Commun.">
        <title>Genetic determinants of endophytism in the Arabidopsis root mycobiome.</title>
        <authorList>
            <person name="Mesny F."/>
            <person name="Miyauchi S."/>
            <person name="Thiergart T."/>
            <person name="Pickel B."/>
            <person name="Atanasova L."/>
            <person name="Karlsson M."/>
            <person name="Huettel B."/>
            <person name="Barry K.W."/>
            <person name="Haridas S."/>
            <person name="Chen C."/>
            <person name="Bauer D."/>
            <person name="Andreopoulos W."/>
            <person name="Pangilinan J."/>
            <person name="LaButti K."/>
            <person name="Riley R."/>
            <person name="Lipzen A."/>
            <person name="Clum A."/>
            <person name="Drula E."/>
            <person name="Henrissat B."/>
            <person name="Kohler A."/>
            <person name="Grigoriev I.V."/>
            <person name="Martin F.M."/>
            <person name="Hacquard S."/>
        </authorList>
    </citation>
    <scope>NUCLEOTIDE SEQUENCE [LARGE SCALE GENOMIC DNA]</scope>
    <source>
        <strain evidence="3 4">MPI-SDFR-AT-0080</strain>
    </source>
</reference>
<protein>
    <submittedName>
        <fullName evidence="3">Uncharacterized protein</fullName>
    </submittedName>
</protein>
<feature type="coiled-coil region" evidence="1">
    <location>
        <begin position="182"/>
        <end position="216"/>
    </location>
</feature>
<keyword evidence="1" id="KW-0175">Coiled coil</keyword>
<feature type="compositionally biased region" description="Acidic residues" evidence="2">
    <location>
        <begin position="382"/>
        <end position="400"/>
    </location>
</feature>
<feature type="region of interest" description="Disordered" evidence="2">
    <location>
        <begin position="355"/>
        <end position="407"/>
    </location>
</feature>
<accession>A0ABQ8GQR9</accession>
<feature type="compositionally biased region" description="Acidic residues" evidence="2">
    <location>
        <begin position="362"/>
        <end position="374"/>
    </location>
</feature>
<proteinExistence type="predicted"/>
<evidence type="ECO:0000256" key="1">
    <source>
        <dbReference type="SAM" id="Coils"/>
    </source>
</evidence>